<gene>
    <name evidence="2" type="ORF">EJ08DRAFT_693676</name>
</gene>
<accession>A0A9P4NZV2</accession>
<proteinExistence type="predicted"/>
<name>A0A9P4NZV2_9PEZI</name>
<evidence type="ECO:0000313" key="3">
    <source>
        <dbReference type="Proteomes" id="UP000800235"/>
    </source>
</evidence>
<reference evidence="2" key="1">
    <citation type="journal article" date="2020" name="Stud. Mycol.">
        <title>101 Dothideomycetes genomes: a test case for predicting lifestyles and emergence of pathogens.</title>
        <authorList>
            <person name="Haridas S."/>
            <person name="Albert R."/>
            <person name="Binder M."/>
            <person name="Bloem J."/>
            <person name="Labutti K."/>
            <person name="Salamov A."/>
            <person name="Andreopoulos B."/>
            <person name="Baker S."/>
            <person name="Barry K."/>
            <person name="Bills G."/>
            <person name="Bluhm B."/>
            <person name="Cannon C."/>
            <person name="Castanera R."/>
            <person name="Culley D."/>
            <person name="Daum C."/>
            <person name="Ezra D."/>
            <person name="Gonzalez J."/>
            <person name="Henrissat B."/>
            <person name="Kuo A."/>
            <person name="Liang C."/>
            <person name="Lipzen A."/>
            <person name="Lutzoni F."/>
            <person name="Magnuson J."/>
            <person name="Mondo S."/>
            <person name="Nolan M."/>
            <person name="Ohm R."/>
            <person name="Pangilinan J."/>
            <person name="Park H.-J."/>
            <person name="Ramirez L."/>
            <person name="Alfaro M."/>
            <person name="Sun H."/>
            <person name="Tritt A."/>
            <person name="Yoshinaga Y."/>
            <person name="Zwiers L.-H."/>
            <person name="Turgeon B."/>
            <person name="Goodwin S."/>
            <person name="Spatafora J."/>
            <person name="Crous P."/>
            <person name="Grigoriev I."/>
        </authorList>
    </citation>
    <scope>NUCLEOTIDE SEQUENCE</scope>
    <source>
        <strain evidence="2">CBS 130266</strain>
    </source>
</reference>
<evidence type="ECO:0000313" key="2">
    <source>
        <dbReference type="EMBL" id="KAF2434126.1"/>
    </source>
</evidence>
<dbReference type="AlphaFoldDB" id="A0A9P4NZV2"/>
<evidence type="ECO:0000259" key="1">
    <source>
        <dbReference type="Pfam" id="PF06985"/>
    </source>
</evidence>
<dbReference type="PANTHER" id="PTHR33112">
    <property type="entry name" value="DOMAIN PROTEIN, PUTATIVE-RELATED"/>
    <property type="match status" value="1"/>
</dbReference>
<sequence length="785" mass="89244">MLPLNISTAGKHDFTERADIKNFLEMRAIDYKGDSKELHQHFNKLRRHNRFVTKWFEGSDMHFSLNLGLGHPENRFFVGDRQLSEDEWYALILPYYSSKLQLQPIDKSSTVMMDLYNSYDNDDTTESTAAQVLISCWDYWCRSAHPYCKLASDHNQVFLPNRILDIGWVEGAPPTVRLISPLGDTRRNYATLSHCWGRTQPLRTLRSNIVRFHKKIKWSALPKTFVDAIYIARRRSLKYLWIDSLCIIQDSAQDWEEQSAQMGSIYRNCDICIAASASSDASGGCFRARDGLHNRPVKLWETAPDVLLPKVYDGTLYALSAGDNVIPEEPLEKRAWVLQEKLLSPRCISFTKTGVTWSCLTADVSEEVPHMMHGFSNLSHGTKFNYKQIFHAGISGLLDLSSETSDDQIHFYPSWMLIAEQYSQRKLTKSSDRLAALTGVAIEFEQAASDHFFAGLWRRYLWRELLWTVYSPTSPRFGRLPLDDPSPSRPQRDFTAPSWSWAAVDGAIEYFPMFPIDAPSEHEVLITVLSASCSPSGARSVTNHYSGELLLRGPLKPATTTLNGPSMHYSELAAKFKPIPTTAKDFKMQVIPSLVAIKTIVDAVDAKRQNLQADQELSTISTYTNPKQRALEIPDGQEEIFEAQDKAPQGKSPLPPFTQYLRDLDDGAFIPGREWNQGLKDHALQSLQQMEAGNDMSGTRYAGHPLKHPETGEQIGYWAPDYEGTEIDYQITCLAVSKFRNYVLCLGIEPVGKKKRRYKRVGVAFWYEKAWDEMLEADVQEVCIV</sequence>
<dbReference type="InterPro" id="IPR010730">
    <property type="entry name" value="HET"/>
</dbReference>
<dbReference type="PANTHER" id="PTHR33112:SF10">
    <property type="entry name" value="TOL"/>
    <property type="match status" value="1"/>
</dbReference>
<dbReference type="EMBL" id="MU007017">
    <property type="protein sequence ID" value="KAF2434126.1"/>
    <property type="molecule type" value="Genomic_DNA"/>
</dbReference>
<dbReference type="Pfam" id="PF06985">
    <property type="entry name" value="HET"/>
    <property type="match status" value="1"/>
</dbReference>
<protein>
    <submittedName>
        <fullName evidence="2">HET-domain-containing protein</fullName>
    </submittedName>
</protein>
<dbReference type="Proteomes" id="UP000800235">
    <property type="component" value="Unassembled WGS sequence"/>
</dbReference>
<organism evidence="2 3">
    <name type="scientific">Tothia fuscella</name>
    <dbReference type="NCBI Taxonomy" id="1048955"/>
    <lineage>
        <taxon>Eukaryota</taxon>
        <taxon>Fungi</taxon>
        <taxon>Dikarya</taxon>
        <taxon>Ascomycota</taxon>
        <taxon>Pezizomycotina</taxon>
        <taxon>Dothideomycetes</taxon>
        <taxon>Pleosporomycetidae</taxon>
        <taxon>Venturiales</taxon>
        <taxon>Cylindrosympodiaceae</taxon>
        <taxon>Tothia</taxon>
    </lineage>
</organism>
<comment type="caution">
    <text evidence="2">The sequence shown here is derived from an EMBL/GenBank/DDBJ whole genome shotgun (WGS) entry which is preliminary data.</text>
</comment>
<feature type="domain" description="Heterokaryon incompatibility" evidence="1">
    <location>
        <begin position="189"/>
        <end position="340"/>
    </location>
</feature>
<keyword evidence="3" id="KW-1185">Reference proteome</keyword>
<dbReference type="OrthoDB" id="3486565at2759"/>